<organism evidence="2 3">
    <name type="scientific">Cytobacillus firmus</name>
    <name type="common">Bacillus firmus</name>
    <dbReference type="NCBI Taxonomy" id="1399"/>
    <lineage>
        <taxon>Bacteria</taxon>
        <taxon>Bacillati</taxon>
        <taxon>Bacillota</taxon>
        <taxon>Bacilli</taxon>
        <taxon>Bacillales</taxon>
        <taxon>Bacillaceae</taxon>
        <taxon>Cytobacillus</taxon>
    </lineage>
</organism>
<evidence type="ECO:0000313" key="2">
    <source>
        <dbReference type="EMBL" id="KAF0822032.1"/>
    </source>
</evidence>
<keyword evidence="1" id="KW-0812">Transmembrane</keyword>
<keyword evidence="1" id="KW-1133">Transmembrane helix</keyword>
<keyword evidence="1" id="KW-0472">Membrane</keyword>
<evidence type="ECO:0000256" key="1">
    <source>
        <dbReference type="SAM" id="Phobius"/>
    </source>
</evidence>
<evidence type="ECO:0000313" key="3">
    <source>
        <dbReference type="Proteomes" id="UP000465778"/>
    </source>
</evidence>
<feature type="transmembrane region" description="Helical" evidence="1">
    <location>
        <begin position="95"/>
        <end position="116"/>
    </location>
</feature>
<dbReference type="Proteomes" id="UP000465778">
    <property type="component" value="Unassembled WGS sequence"/>
</dbReference>
<dbReference type="RefSeq" id="WP_328699777.1">
    <property type="nucleotide sequence ID" value="NZ_JBALOT010000044.1"/>
</dbReference>
<protein>
    <submittedName>
        <fullName evidence="2">Putative penicillin-binding protein</fullName>
    </submittedName>
</protein>
<dbReference type="AlphaFoldDB" id="A0A800MT71"/>
<gene>
    <name evidence="2" type="ORF">KIS1582_4231</name>
</gene>
<name>A0A800MT71_CYTFI</name>
<feature type="transmembrane region" description="Helical" evidence="1">
    <location>
        <begin position="24"/>
        <end position="43"/>
    </location>
</feature>
<dbReference type="EMBL" id="VDEM01000072">
    <property type="protein sequence ID" value="KAF0822032.1"/>
    <property type="molecule type" value="Genomic_DNA"/>
</dbReference>
<feature type="transmembrane region" description="Helical" evidence="1">
    <location>
        <begin position="55"/>
        <end position="75"/>
    </location>
</feature>
<accession>A0A800MT71</accession>
<reference evidence="2 3" key="1">
    <citation type="journal article" date="2020" name="G3 (Bethesda)">
        <title>Whole Genome Sequencing and Comparative Genomics of Two Nematicidal Bacillus Strains Reveals a Wide Range of Possible Virulence Factors.</title>
        <authorList>
            <person name="Susic N."/>
            <person name="Janezic S."/>
            <person name="Rupnik M."/>
            <person name="Geric Stare B."/>
        </authorList>
    </citation>
    <scope>NUCLEOTIDE SEQUENCE [LARGE SCALE GENOMIC DNA]</scope>
    <source>
        <strain evidence="2 3">I-1582</strain>
    </source>
</reference>
<sequence length="120" mass="13320">MKEHIISLLNGDEPDQVPDHSLTIQYIMVGGFLLLVILSIYLWKRLRTQKYLKKGMGVFLGMLIIGLSAALAPLFTFSTSSPWHSISVFAPDIALLMIFAVIMLAINGLLVITLAFKSTR</sequence>
<comment type="caution">
    <text evidence="2">The sequence shown here is derived from an EMBL/GenBank/DDBJ whole genome shotgun (WGS) entry which is preliminary data.</text>
</comment>
<proteinExistence type="predicted"/>